<dbReference type="InterPro" id="IPR029688">
    <property type="entry name" value="ICR"/>
</dbReference>
<feature type="coiled-coil region" evidence="3">
    <location>
        <begin position="239"/>
        <end position="336"/>
    </location>
</feature>
<proteinExistence type="inferred from homology"/>
<evidence type="ECO:0000256" key="2">
    <source>
        <dbReference type="ARBA" id="ARBA00023054"/>
    </source>
</evidence>
<keyword evidence="2 3" id="KW-0175">Coiled coil</keyword>
<evidence type="ECO:0000256" key="1">
    <source>
        <dbReference type="ARBA" id="ARBA00009778"/>
    </source>
</evidence>
<feature type="compositionally biased region" description="Polar residues" evidence="4">
    <location>
        <begin position="81"/>
        <end position="92"/>
    </location>
</feature>
<feature type="compositionally biased region" description="Polar residues" evidence="4">
    <location>
        <begin position="210"/>
        <end position="219"/>
    </location>
</feature>
<reference evidence="5" key="2">
    <citation type="journal article" date="2024" name="Plant">
        <title>Genomic evolution and insights into agronomic trait innovations of Sesamum species.</title>
        <authorList>
            <person name="Miao H."/>
            <person name="Wang L."/>
            <person name="Qu L."/>
            <person name="Liu H."/>
            <person name="Sun Y."/>
            <person name="Le M."/>
            <person name="Wang Q."/>
            <person name="Wei S."/>
            <person name="Zheng Y."/>
            <person name="Lin W."/>
            <person name="Duan Y."/>
            <person name="Cao H."/>
            <person name="Xiong S."/>
            <person name="Wang X."/>
            <person name="Wei L."/>
            <person name="Li C."/>
            <person name="Ma Q."/>
            <person name="Ju M."/>
            <person name="Zhao R."/>
            <person name="Li G."/>
            <person name="Mu C."/>
            <person name="Tian Q."/>
            <person name="Mei H."/>
            <person name="Zhang T."/>
            <person name="Gao T."/>
            <person name="Zhang H."/>
        </authorList>
    </citation>
    <scope>NUCLEOTIDE SEQUENCE</scope>
    <source>
        <strain evidence="5">KEN8</strain>
    </source>
</reference>
<evidence type="ECO:0000256" key="3">
    <source>
        <dbReference type="SAM" id="Coils"/>
    </source>
</evidence>
<feature type="compositionally biased region" description="Basic and acidic residues" evidence="4">
    <location>
        <begin position="123"/>
        <end position="133"/>
    </location>
</feature>
<feature type="compositionally biased region" description="Acidic residues" evidence="4">
    <location>
        <begin position="172"/>
        <end position="182"/>
    </location>
</feature>
<evidence type="ECO:0000256" key="4">
    <source>
        <dbReference type="SAM" id="MobiDB-lite"/>
    </source>
</evidence>
<feature type="compositionally biased region" description="Basic and acidic residues" evidence="4">
    <location>
        <begin position="60"/>
        <end position="79"/>
    </location>
</feature>
<comment type="similarity">
    <text evidence="1">Belongs to the ICR family.</text>
</comment>
<feature type="region of interest" description="Disordered" evidence="4">
    <location>
        <begin position="387"/>
        <end position="416"/>
    </location>
</feature>
<name>A0AAW2Q468_9LAMI</name>
<dbReference type="AlphaFoldDB" id="A0AAW2Q468"/>
<dbReference type="EMBL" id="JACGWM010000007">
    <property type="protein sequence ID" value="KAL0362569.1"/>
    <property type="molecule type" value="Genomic_DNA"/>
</dbReference>
<organism evidence="5">
    <name type="scientific">Sesamum calycinum</name>
    <dbReference type="NCBI Taxonomy" id="2727403"/>
    <lineage>
        <taxon>Eukaryota</taxon>
        <taxon>Viridiplantae</taxon>
        <taxon>Streptophyta</taxon>
        <taxon>Embryophyta</taxon>
        <taxon>Tracheophyta</taxon>
        <taxon>Spermatophyta</taxon>
        <taxon>Magnoliopsida</taxon>
        <taxon>eudicotyledons</taxon>
        <taxon>Gunneridae</taxon>
        <taxon>Pentapetalae</taxon>
        <taxon>asterids</taxon>
        <taxon>lamiids</taxon>
        <taxon>Lamiales</taxon>
        <taxon>Pedaliaceae</taxon>
        <taxon>Sesamum</taxon>
    </lineage>
</organism>
<sequence length="416" mass="46718">MPRPRYSRAKILLLLSISVFVFFSIDFESPFYHEYRVAEIAHRQSPRGPPNIRASSSDSDPLHLRPRTERSPKLAEGRSARGSQSDPSNQKKLGTRIADLESQLTLAQEELKSLKGQLVPTEAAKRAAQDQHEKKSKKQQKVPEPLEIEEKHSTQIETPILNKKESTTTYETSDDVQQETDVFEVPIEKVTLEPKSEQELPADEDELNPKSVSLSTESPAMSEPVNPLSHELSLKTDEINMLKTNLDEKDKELEAFRQENEGLKNQLDEKSVKISSAESEVDDLKLRLDKAGHELEESRISFVQINEKLEAAEKAKAELENEMKLLRIQTEQWRKAADAAASVLAGGVEMNGRRISQRCGSMDKHYVNSFEPLGGYGSYVGSPGLNDDPDDVFGGEKRKGSGIRMLGDLWKKKGQK</sequence>
<protein>
    <submittedName>
        <fullName evidence="5">Interactor of constitutive active ROPs 4</fullName>
    </submittedName>
</protein>
<evidence type="ECO:0000313" key="5">
    <source>
        <dbReference type="EMBL" id="KAL0362569.1"/>
    </source>
</evidence>
<accession>A0AAW2Q468</accession>
<dbReference type="PANTHER" id="PTHR34224">
    <property type="entry name" value="INTERACTOR OF CONSTITUTIVE ACTIVE ROPS 2, CHLOROPLASTIC-RELATED"/>
    <property type="match status" value="1"/>
</dbReference>
<feature type="region of interest" description="Disordered" evidence="4">
    <location>
        <begin position="42"/>
        <end position="92"/>
    </location>
</feature>
<comment type="caution">
    <text evidence="5">The sequence shown here is derived from an EMBL/GenBank/DDBJ whole genome shotgun (WGS) entry which is preliminary data.</text>
</comment>
<feature type="region of interest" description="Disordered" evidence="4">
    <location>
        <begin position="117"/>
        <end position="230"/>
    </location>
</feature>
<reference evidence="5" key="1">
    <citation type="submission" date="2020-06" db="EMBL/GenBank/DDBJ databases">
        <authorList>
            <person name="Li T."/>
            <person name="Hu X."/>
            <person name="Zhang T."/>
            <person name="Song X."/>
            <person name="Zhang H."/>
            <person name="Dai N."/>
            <person name="Sheng W."/>
            <person name="Hou X."/>
            <person name="Wei L."/>
        </authorList>
    </citation>
    <scope>NUCLEOTIDE SEQUENCE</scope>
    <source>
        <strain evidence="5">KEN8</strain>
        <tissue evidence="5">Leaf</tissue>
    </source>
</reference>
<feature type="compositionally biased region" description="Basic and acidic residues" evidence="4">
    <location>
        <begin position="186"/>
        <end position="198"/>
    </location>
</feature>
<gene>
    <name evidence="5" type="ORF">Scaly_1212100</name>
</gene>
<dbReference type="PANTHER" id="PTHR34224:SF2">
    <property type="entry name" value="INTERACTOR OF CONSTITUTIVE ACTIVE ROPS 4"/>
    <property type="match status" value="1"/>
</dbReference>